<gene>
    <name evidence="1" type="ORF">BWK73_53120</name>
</gene>
<evidence type="ECO:0000313" key="1">
    <source>
        <dbReference type="EMBL" id="OQW98180.1"/>
    </source>
</evidence>
<reference evidence="1 2" key="1">
    <citation type="submission" date="2017-01" db="EMBL/GenBank/DDBJ databases">
        <title>Novel large sulfur bacteria in the metagenomes of groundwater-fed chemosynthetic microbial mats in the Lake Huron basin.</title>
        <authorList>
            <person name="Sharrar A.M."/>
            <person name="Flood B.E."/>
            <person name="Bailey J.V."/>
            <person name="Jones D.S."/>
            <person name="Biddanda B."/>
            <person name="Ruberg S.A."/>
            <person name="Marcus D.N."/>
            <person name="Dick G.J."/>
        </authorList>
    </citation>
    <scope>NUCLEOTIDE SEQUENCE [LARGE SCALE GENOMIC DNA]</scope>
    <source>
        <strain evidence="1">A8</strain>
    </source>
</reference>
<organism evidence="1 2">
    <name type="scientific">Thiothrix lacustris</name>
    <dbReference type="NCBI Taxonomy" id="525917"/>
    <lineage>
        <taxon>Bacteria</taxon>
        <taxon>Pseudomonadati</taxon>
        <taxon>Pseudomonadota</taxon>
        <taxon>Gammaproteobacteria</taxon>
        <taxon>Thiotrichales</taxon>
        <taxon>Thiotrichaceae</taxon>
        <taxon>Thiothrix</taxon>
    </lineage>
</organism>
<name>A0A1Y1Q7D6_9GAMM</name>
<accession>A0A1Y1Q7D6</accession>
<proteinExistence type="predicted"/>
<dbReference type="AlphaFoldDB" id="A0A1Y1Q7D6"/>
<comment type="caution">
    <text evidence="1">The sequence shown here is derived from an EMBL/GenBank/DDBJ whole genome shotgun (WGS) entry which is preliminary data.</text>
</comment>
<evidence type="ECO:0000313" key="2">
    <source>
        <dbReference type="Proteomes" id="UP000192491"/>
    </source>
</evidence>
<sequence length="69" mass="7659">MAQDGNWLTARAASCGIKRWREMLEQVRSATRQWQAIAAQEGVSGEERRKIGDALAAIDERLGVMTNAK</sequence>
<protein>
    <submittedName>
        <fullName evidence="1">Uncharacterized protein</fullName>
    </submittedName>
</protein>
<dbReference type="EMBL" id="MTEJ01000770">
    <property type="protein sequence ID" value="OQW98180.1"/>
    <property type="molecule type" value="Genomic_DNA"/>
</dbReference>
<dbReference type="Proteomes" id="UP000192491">
    <property type="component" value="Unassembled WGS sequence"/>
</dbReference>